<organism evidence="3 4">
    <name type="scientific">Streptomyces tuirus</name>
    <dbReference type="NCBI Taxonomy" id="68278"/>
    <lineage>
        <taxon>Bacteria</taxon>
        <taxon>Bacillati</taxon>
        <taxon>Actinomycetota</taxon>
        <taxon>Actinomycetes</taxon>
        <taxon>Kitasatosporales</taxon>
        <taxon>Streptomycetaceae</taxon>
        <taxon>Streptomyces</taxon>
    </lineage>
</organism>
<dbReference type="InterPro" id="IPR013762">
    <property type="entry name" value="Integrase-like_cat_sf"/>
</dbReference>
<dbReference type="InterPro" id="IPR011010">
    <property type="entry name" value="DNA_brk_join_enz"/>
</dbReference>
<dbReference type="EMBL" id="JAGTPG010000002">
    <property type="protein sequence ID" value="MBR8639648.1"/>
    <property type="molecule type" value="Genomic_DNA"/>
</dbReference>
<dbReference type="GO" id="GO:0003677">
    <property type="term" value="F:DNA binding"/>
    <property type="evidence" value="ECO:0007669"/>
    <property type="project" value="InterPro"/>
</dbReference>
<dbReference type="Pfam" id="PF00589">
    <property type="entry name" value="Phage_integrase"/>
    <property type="match status" value="1"/>
</dbReference>
<comment type="caution">
    <text evidence="3">The sequence shown here is derived from an EMBL/GenBank/DDBJ whole genome shotgun (WGS) entry which is preliminary data.</text>
</comment>
<dbReference type="AlphaFoldDB" id="A0A941IZL1"/>
<dbReference type="InterPro" id="IPR050090">
    <property type="entry name" value="Tyrosine_recombinase_XerCD"/>
</dbReference>
<name>A0A941IZL1_9ACTN</name>
<dbReference type="GO" id="GO:0006310">
    <property type="term" value="P:DNA recombination"/>
    <property type="evidence" value="ECO:0007669"/>
    <property type="project" value="UniProtKB-KW"/>
</dbReference>
<keyword evidence="1" id="KW-0233">DNA recombination</keyword>
<evidence type="ECO:0000256" key="1">
    <source>
        <dbReference type="ARBA" id="ARBA00023172"/>
    </source>
</evidence>
<dbReference type="PROSITE" id="PS51898">
    <property type="entry name" value="TYR_RECOMBINASE"/>
    <property type="match status" value="1"/>
</dbReference>
<dbReference type="Proteomes" id="UP000682308">
    <property type="component" value="Unassembled WGS sequence"/>
</dbReference>
<dbReference type="PANTHER" id="PTHR30349:SF64">
    <property type="entry name" value="PROPHAGE INTEGRASE INTD-RELATED"/>
    <property type="match status" value="1"/>
</dbReference>
<dbReference type="PANTHER" id="PTHR30349">
    <property type="entry name" value="PHAGE INTEGRASE-RELATED"/>
    <property type="match status" value="1"/>
</dbReference>
<accession>A0A941IZL1</accession>
<gene>
    <name evidence="3" type="ORF">KEF29_10910</name>
</gene>
<dbReference type="InterPro" id="IPR002104">
    <property type="entry name" value="Integrase_catalytic"/>
</dbReference>
<evidence type="ECO:0000259" key="2">
    <source>
        <dbReference type="PROSITE" id="PS51898"/>
    </source>
</evidence>
<feature type="domain" description="Tyr recombinase" evidence="2">
    <location>
        <begin position="440"/>
        <end position="656"/>
    </location>
</feature>
<evidence type="ECO:0000313" key="4">
    <source>
        <dbReference type="Proteomes" id="UP000682308"/>
    </source>
</evidence>
<keyword evidence="4" id="KW-1185">Reference proteome</keyword>
<reference evidence="3 4" key="1">
    <citation type="submission" date="2021-04" db="EMBL/GenBank/DDBJ databases">
        <title>Characterization of the biosynthetic gene cluster of new lipopeptides with antitumor activity in the genome of the marine Streptomyces PHM034.</title>
        <authorList>
            <person name="Ceniceros A."/>
            <person name="Canedo L."/>
            <person name="Mendez C."/>
            <person name="Olano C."/>
            <person name="Schleissner C."/>
            <person name="Cuevas C."/>
            <person name="De La Calle F."/>
            <person name="Salas J.A."/>
        </authorList>
    </citation>
    <scope>NUCLEOTIDE SEQUENCE [LARGE SCALE GENOMIC DNA]</scope>
    <source>
        <strain evidence="3 4">PHM034</strain>
    </source>
</reference>
<dbReference type="SUPFAM" id="SSF56349">
    <property type="entry name" value="DNA breaking-rejoining enzymes"/>
    <property type="match status" value="1"/>
</dbReference>
<sequence>MTRHGRVARTPVSLRDPALVADARLPAPRPAVGINERARTPRGEIARLARPLLSEPTDRNVWRQQLSLTRVLDWLESFPADTWQDRWLLSGSDDQGSAWGPQGLSAGTRSRFTAGLGFLIVLQVVRPSYKWLFGSRLLGVYDAYRDHNQTALFTELRQRAGGREGCGEHSTEALNVLTRMSIVTGKDLLDFDLEDLADYAKARRASGRTVASLPLAYEILHAVGGLKGSPPTLRQAQARGQLTPAELVDRHPIADRAVRDVLVHYIAERSAVLDYGSLVNLGQMLAALFWGDLERHHPGISSLNLPDEVAQAWKQRVRVLPDGRPRRTVHAVFLAVRSFYLDLLQWSVEDPVRWATWAAPCPISEADIRGYIKETRHRQARMQQRTRTLVPVLPQLVRAAEARLQRATLLLEAARSTEPGEEFTVEDHQYRRTGRNGSHWRPTALFIAPADEPGPRFDAECEENNAFWTWAGIEVLRRTGARIEELLELTHLSLRQYQAPTGETVPLLQISPSKTDRERVIPADPDLVAVLARIIRRIKGPDGRVPLLNRYDGYERAFGPPLPHLFQAPSQHRLQVISANRIRELLTDLALRAGIVDADGAPLRFTPHDFRRVFSTETVNGGLPIHIAAKLLGHLDLNTTQAYVAVYPEEVIRHYRQFVDQRRTHRPSEEYREPSDTEWQEFRDHFSLRKVALGTCDRPYGTPCQHENACIRCPMLRLDLAQEPRLLEIETNTRKRLREAQRMQWLGEVAGLQESLRHIATKKQQAERLRAQAGHGETGVGALG</sequence>
<dbReference type="Gene3D" id="1.10.443.10">
    <property type="entry name" value="Intergrase catalytic core"/>
    <property type="match status" value="1"/>
</dbReference>
<proteinExistence type="predicted"/>
<dbReference type="GO" id="GO:0015074">
    <property type="term" value="P:DNA integration"/>
    <property type="evidence" value="ECO:0007669"/>
    <property type="project" value="InterPro"/>
</dbReference>
<evidence type="ECO:0000313" key="3">
    <source>
        <dbReference type="EMBL" id="MBR8639648.1"/>
    </source>
</evidence>
<protein>
    <submittedName>
        <fullName evidence="3">Tyrosine-type recombinase/integrase</fullName>
    </submittedName>
</protein>
<dbReference type="CDD" id="cd00397">
    <property type="entry name" value="DNA_BRE_C"/>
    <property type="match status" value="1"/>
</dbReference>